<evidence type="ECO:0000313" key="1">
    <source>
        <dbReference type="EMBL" id="GCC31479.1"/>
    </source>
</evidence>
<proteinExistence type="predicted"/>
<gene>
    <name evidence="1" type="ORF">chiPu_0009937</name>
</gene>
<comment type="caution">
    <text evidence="1">The sequence shown here is derived from an EMBL/GenBank/DDBJ whole genome shotgun (WGS) entry which is preliminary data.</text>
</comment>
<keyword evidence="2" id="KW-1185">Reference proteome</keyword>
<organism evidence="1 2">
    <name type="scientific">Chiloscyllium punctatum</name>
    <name type="common">Brownbanded bambooshark</name>
    <name type="synonym">Hemiscyllium punctatum</name>
    <dbReference type="NCBI Taxonomy" id="137246"/>
    <lineage>
        <taxon>Eukaryota</taxon>
        <taxon>Metazoa</taxon>
        <taxon>Chordata</taxon>
        <taxon>Craniata</taxon>
        <taxon>Vertebrata</taxon>
        <taxon>Chondrichthyes</taxon>
        <taxon>Elasmobranchii</taxon>
        <taxon>Galeomorphii</taxon>
        <taxon>Galeoidea</taxon>
        <taxon>Orectolobiformes</taxon>
        <taxon>Hemiscylliidae</taxon>
        <taxon>Chiloscyllium</taxon>
    </lineage>
</organism>
<sequence length="79" mass="8657">MYIDIVNEEGAGALSLSVRERAVAASTQRQCWRVQVRRTVLGELTRPLVPVNGHADRFLRTGELTLGGGGGEDWQKGSY</sequence>
<name>A0A401SM63_CHIPU</name>
<dbReference type="AlphaFoldDB" id="A0A401SM63"/>
<dbReference type="EMBL" id="BEZZ01000364">
    <property type="protein sequence ID" value="GCC31479.1"/>
    <property type="molecule type" value="Genomic_DNA"/>
</dbReference>
<protein>
    <submittedName>
        <fullName evidence="1">Uncharacterized protein</fullName>
    </submittedName>
</protein>
<reference evidence="1 2" key="1">
    <citation type="journal article" date="2018" name="Nat. Ecol. Evol.">
        <title>Shark genomes provide insights into elasmobranch evolution and the origin of vertebrates.</title>
        <authorList>
            <person name="Hara Y"/>
            <person name="Yamaguchi K"/>
            <person name="Onimaru K"/>
            <person name="Kadota M"/>
            <person name="Koyanagi M"/>
            <person name="Keeley SD"/>
            <person name="Tatsumi K"/>
            <person name="Tanaka K"/>
            <person name="Motone F"/>
            <person name="Kageyama Y"/>
            <person name="Nozu R"/>
            <person name="Adachi N"/>
            <person name="Nishimura O"/>
            <person name="Nakagawa R"/>
            <person name="Tanegashima C"/>
            <person name="Kiyatake I"/>
            <person name="Matsumoto R"/>
            <person name="Murakumo K"/>
            <person name="Nishida K"/>
            <person name="Terakita A"/>
            <person name="Kuratani S"/>
            <person name="Sato K"/>
            <person name="Hyodo S Kuraku.S."/>
        </authorList>
    </citation>
    <scope>NUCLEOTIDE SEQUENCE [LARGE SCALE GENOMIC DNA]</scope>
</reference>
<evidence type="ECO:0000313" key="2">
    <source>
        <dbReference type="Proteomes" id="UP000287033"/>
    </source>
</evidence>
<dbReference type="Proteomes" id="UP000287033">
    <property type="component" value="Unassembled WGS sequence"/>
</dbReference>
<accession>A0A401SM63</accession>